<dbReference type="EMBL" id="LR796967">
    <property type="protein sequence ID" value="CAB4178471.1"/>
    <property type="molecule type" value="Genomic_DNA"/>
</dbReference>
<proteinExistence type="predicted"/>
<sequence length="113" mass="11530">MAKTMTFNTTVSFGGANFPVSSVSYDKVQDMVDTTTTADGGYNSVTPGLIKRSASLTVYLGSSNMTLPAVGANGTFNWTGGESFPAIVSSLKYGAAQVNGAIPVSITFDGNGA</sequence>
<accession>A0A6J5SZ91</accession>
<name>A0A6J5SZ91_9CAUD</name>
<organism evidence="2">
    <name type="scientific">uncultured Caudovirales phage</name>
    <dbReference type="NCBI Taxonomy" id="2100421"/>
    <lineage>
        <taxon>Viruses</taxon>
        <taxon>Duplodnaviria</taxon>
        <taxon>Heunggongvirae</taxon>
        <taxon>Uroviricota</taxon>
        <taxon>Caudoviricetes</taxon>
        <taxon>Peduoviridae</taxon>
        <taxon>Maltschvirus</taxon>
        <taxon>Maltschvirus maltsch</taxon>
    </lineage>
</organism>
<gene>
    <name evidence="1" type="ORF">UFOVP1021_34</name>
    <name evidence="2" type="ORF">UFOVP1622_55</name>
</gene>
<evidence type="ECO:0000313" key="2">
    <source>
        <dbReference type="EMBL" id="CAB4219737.1"/>
    </source>
</evidence>
<evidence type="ECO:0000313" key="1">
    <source>
        <dbReference type="EMBL" id="CAB4178471.1"/>
    </source>
</evidence>
<reference evidence="2" key="1">
    <citation type="submission" date="2020-05" db="EMBL/GenBank/DDBJ databases">
        <authorList>
            <person name="Chiriac C."/>
            <person name="Salcher M."/>
            <person name="Ghai R."/>
            <person name="Kavagutti S V."/>
        </authorList>
    </citation>
    <scope>NUCLEOTIDE SEQUENCE</scope>
</reference>
<protein>
    <submittedName>
        <fullName evidence="2">Uncharacterized protein</fullName>
    </submittedName>
</protein>
<dbReference type="EMBL" id="LR797485">
    <property type="protein sequence ID" value="CAB4219737.1"/>
    <property type="molecule type" value="Genomic_DNA"/>
</dbReference>